<evidence type="ECO:0000256" key="5">
    <source>
        <dbReference type="ARBA" id="ARBA00022801"/>
    </source>
</evidence>
<evidence type="ECO:0000256" key="9">
    <source>
        <dbReference type="ARBA" id="ARBA00036421"/>
    </source>
</evidence>
<organism evidence="19 20">
    <name type="scientific">Candidatus Fimicola merdigallinarum</name>
    <dbReference type="NCBI Taxonomy" id="2840819"/>
    <lineage>
        <taxon>Bacteria</taxon>
        <taxon>Bacillati</taxon>
        <taxon>Bacillota</taxon>
        <taxon>Clostridia</taxon>
        <taxon>Lachnospirales</taxon>
        <taxon>Lachnospiraceae</taxon>
        <taxon>Lachnospiraceae incertae sedis</taxon>
        <taxon>Candidatus Fimicola</taxon>
    </lineage>
</organism>
<keyword evidence="7" id="KW-0482">Metalloprotease</keyword>
<keyword evidence="8" id="KW-0170">Cobalt</keyword>
<evidence type="ECO:0000256" key="12">
    <source>
        <dbReference type="ARBA" id="ARBA00061423"/>
    </source>
</evidence>
<dbReference type="EC" id="3.4.13.18" evidence="10"/>
<name>A0A9D9DV42_9FIRM</name>
<dbReference type="InterPro" id="IPR011650">
    <property type="entry name" value="Peptidase_M20_dimer"/>
</dbReference>
<reference evidence="19" key="1">
    <citation type="submission" date="2020-10" db="EMBL/GenBank/DDBJ databases">
        <authorList>
            <person name="Gilroy R."/>
        </authorList>
    </citation>
    <scope>NUCLEOTIDE SEQUENCE</scope>
    <source>
        <strain evidence="19">F6-4510</strain>
    </source>
</reference>
<dbReference type="PIRSF" id="PIRSF016599">
    <property type="entry name" value="Xaa-His_dipept"/>
    <property type="match status" value="1"/>
</dbReference>
<evidence type="ECO:0000256" key="2">
    <source>
        <dbReference type="ARBA" id="ARBA00001947"/>
    </source>
</evidence>
<dbReference type="AlphaFoldDB" id="A0A9D9DV42"/>
<keyword evidence="4" id="KW-0479">Metal-binding</keyword>
<dbReference type="InterPro" id="IPR001160">
    <property type="entry name" value="Peptidase_M20C"/>
</dbReference>
<evidence type="ECO:0000256" key="7">
    <source>
        <dbReference type="ARBA" id="ARBA00023049"/>
    </source>
</evidence>
<dbReference type="Pfam" id="PF01546">
    <property type="entry name" value="Peptidase_M20"/>
    <property type="match status" value="1"/>
</dbReference>
<evidence type="ECO:0000256" key="6">
    <source>
        <dbReference type="ARBA" id="ARBA00022833"/>
    </source>
</evidence>
<evidence type="ECO:0000256" key="4">
    <source>
        <dbReference type="ARBA" id="ARBA00022723"/>
    </source>
</evidence>
<protein>
    <recommendedName>
        <fullName evidence="13">Cytosol non-specific dipeptidase</fullName>
        <ecNumber evidence="10">3.4.13.18</ecNumber>
    </recommendedName>
    <alternativeName>
        <fullName evidence="16">Aminoacyl-histidine dipeptidase</fullName>
    </alternativeName>
    <alternativeName>
        <fullName evidence="15">Beta-alanyl-histidine dipeptidase</fullName>
    </alternativeName>
    <alternativeName>
        <fullName evidence="14">Carnosinase</fullName>
    </alternativeName>
    <alternativeName>
        <fullName evidence="11">Peptidase D</fullName>
    </alternativeName>
    <alternativeName>
        <fullName evidence="17">Xaa-His dipeptidase</fullName>
    </alternativeName>
</protein>
<dbReference type="FunFam" id="3.40.630.10:FF:000015">
    <property type="entry name" value="Aminoacyl-histidine dipeptidase PepD"/>
    <property type="match status" value="1"/>
</dbReference>
<accession>A0A9D9DV42</accession>
<dbReference type="PANTHER" id="PTHR43501:SF1">
    <property type="entry name" value="CYTOSOL NON-SPECIFIC DIPEPTIDASE"/>
    <property type="match status" value="1"/>
</dbReference>
<comment type="cofactor">
    <cofactor evidence="2">
        <name>Zn(2+)</name>
        <dbReference type="ChEBI" id="CHEBI:29105"/>
    </cofactor>
</comment>
<evidence type="ECO:0000256" key="16">
    <source>
        <dbReference type="ARBA" id="ARBA00077688"/>
    </source>
</evidence>
<evidence type="ECO:0000256" key="10">
    <source>
        <dbReference type="ARBA" id="ARBA00038976"/>
    </source>
</evidence>
<evidence type="ECO:0000256" key="11">
    <source>
        <dbReference type="ARBA" id="ARBA00044252"/>
    </source>
</evidence>
<evidence type="ECO:0000256" key="3">
    <source>
        <dbReference type="ARBA" id="ARBA00022670"/>
    </source>
</evidence>
<comment type="caution">
    <text evidence="19">The sequence shown here is derived from an EMBL/GenBank/DDBJ whole genome shotgun (WGS) entry which is preliminary data.</text>
</comment>
<keyword evidence="3" id="KW-0645">Protease</keyword>
<evidence type="ECO:0000256" key="8">
    <source>
        <dbReference type="ARBA" id="ARBA00023285"/>
    </source>
</evidence>
<dbReference type="FunFam" id="3.40.630.10:FF:000072">
    <property type="entry name" value="Aminoacyl-histidine dipeptidase"/>
    <property type="match status" value="1"/>
</dbReference>
<dbReference type="EMBL" id="JADIMX010000083">
    <property type="protein sequence ID" value="MBO8434544.1"/>
    <property type="molecule type" value="Genomic_DNA"/>
</dbReference>
<dbReference type="Proteomes" id="UP000823611">
    <property type="component" value="Unassembled WGS sequence"/>
</dbReference>
<gene>
    <name evidence="19" type="ORF">IAC55_04385</name>
</gene>
<dbReference type="GO" id="GO:0070573">
    <property type="term" value="F:metallodipeptidase activity"/>
    <property type="evidence" value="ECO:0007669"/>
    <property type="project" value="TreeGrafter"/>
</dbReference>
<dbReference type="SUPFAM" id="SSF53187">
    <property type="entry name" value="Zn-dependent exopeptidases"/>
    <property type="match status" value="1"/>
</dbReference>
<dbReference type="PRINTS" id="PR00934">
    <property type="entry name" value="XHISDIPTASE"/>
</dbReference>
<evidence type="ECO:0000256" key="17">
    <source>
        <dbReference type="ARBA" id="ARBA00078074"/>
    </source>
</evidence>
<dbReference type="CDD" id="cd03890">
    <property type="entry name" value="M20_pepD"/>
    <property type="match status" value="1"/>
</dbReference>
<comment type="similarity">
    <text evidence="12">Belongs to the peptidase M20C family.</text>
</comment>
<evidence type="ECO:0000313" key="20">
    <source>
        <dbReference type="Proteomes" id="UP000823611"/>
    </source>
</evidence>
<dbReference type="PANTHER" id="PTHR43501">
    <property type="entry name" value="CYTOSOL NON-SPECIFIC DIPEPTIDASE"/>
    <property type="match status" value="1"/>
</dbReference>
<dbReference type="Pfam" id="PF07687">
    <property type="entry name" value="M20_dimer"/>
    <property type="match status" value="1"/>
</dbReference>
<feature type="domain" description="Peptidase M20 dimerisation" evidence="18">
    <location>
        <begin position="207"/>
        <end position="291"/>
    </location>
</feature>
<dbReference type="InterPro" id="IPR002933">
    <property type="entry name" value="Peptidase_M20"/>
</dbReference>
<evidence type="ECO:0000256" key="1">
    <source>
        <dbReference type="ARBA" id="ARBA00001941"/>
    </source>
</evidence>
<proteinExistence type="inferred from homology"/>
<dbReference type="GO" id="GO:0046872">
    <property type="term" value="F:metal ion binding"/>
    <property type="evidence" value="ECO:0007669"/>
    <property type="project" value="UniProtKB-KW"/>
</dbReference>
<comment type="cofactor">
    <cofactor evidence="1">
        <name>Co(2+)</name>
        <dbReference type="ChEBI" id="CHEBI:48828"/>
    </cofactor>
</comment>
<keyword evidence="5" id="KW-0378">Hydrolase</keyword>
<evidence type="ECO:0000256" key="14">
    <source>
        <dbReference type="ARBA" id="ARBA00075285"/>
    </source>
</evidence>
<evidence type="ECO:0000256" key="13">
    <source>
        <dbReference type="ARBA" id="ARBA00071271"/>
    </source>
</evidence>
<sequence>MRVLEKLNPNKVFYYFEEISQIPRGSGNEKAISDYIVEFAKDRGLFVYQDSAYNVVIKKSGTKGYEDSQAVVLQGHIDMVCEKNNDVPHDFTKDPLKLKVEGDFVTADGTTLGADDGIAVAYMLALLDEDGIKHPPLECLFTTDEEAGMKGAIQFDGSVLTGKRLINLDTEEEGKLLVSCCGGMKVTTQININYEEVSSELMPLFIKIRGLKGGHSGSDIHLQRANANKLMGRVLKAISEVSVKVSKVNGGLMDNAISRECDALIFVEGHKVEGLKAIVDNMKATFIHEYKGVEDSIDILVEDVCGDIKYIAFDEITRKAVVDMLILIPYGVKTMSVDIEGLVESSNNIGVLRTMEDTVDFICAVRSSVASRKQLIFDEIETIGNLVNGKTFATSSYPGWEFNPNSEILAVTKEVFREFYKKEPVVEAIHAGLECGLFAEKIDGMDMISIGPDIFDAHTPDERICISSTERVWEFLKLLLEKLK</sequence>
<dbReference type="Gene3D" id="3.40.630.10">
    <property type="entry name" value="Zn peptidases"/>
    <property type="match status" value="2"/>
</dbReference>
<evidence type="ECO:0000256" key="15">
    <source>
        <dbReference type="ARBA" id="ARBA00076004"/>
    </source>
</evidence>
<evidence type="ECO:0000313" key="19">
    <source>
        <dbReference type="EMBL" id="MBO8434544.1"/>
    </source>
</evidence>
<dbReference type="GO" id="GO:0006508">
    <property type="term" value="P:proteolysis"/>
    <property type="evidence" value="ECO:0007669"/>
    <property type="project" value="UniProtKB-KW"/>
</dbReference>
<keyword evidence="6" id="KW-0862">Zinc</keyword>
<evidence type="ECO:0000259" key="18">
    <source>
        <dbReference type="Pfam" id="PF07687"/>
    </source>
</evidence>
<dbReference type="NCBIfam" id="TIGR01893">
    <property type="entry name" value="aa-his-dipept"/>
    <property type="match status" value="1"/>
</dbReference>
<comment type="catalytic activity">
    <reaction evidence="9">
        <text>Hydrolysis of dipeptides, preferentially hydrophobic dipeptides including prolyl amino acids.</text>
        <dbReference type="EC" id="3.4.13.18"/>
    </reaction>
</comment>
<reference evidence="19" key="2">
    <citation type="journal article" date="2021" name="PeerJ">
        <title>Extensive microbial diversity within the chicken gut microbiome revealed by metagenomics and culture.</title>
        <authorList>
            <person name="Gilroy R."/>
            <person name="Ravi A."/>
            <person name="Getino M."/>
            <person name="Pursley I."/>
            <person name="Horton D.L."/>
            <person name="Alikhan N.F."/>
            <person name="Baker D."/>
            <person name="Gharbi K."/>
            <person name="Hall N."/>
            <person name="Watson M."/>
            <person name="Adriaenssens E.M."/>
            <person name="Foster-Nyarko E."/>
            <person name="Jarju S."/>
            <person name="Secka A."/>
            <person name="Antonio M."/>
            <person name="Oren A."/>
            <person name="Chaudhuri R.R."/>
            <person name="La Ragione R."/>
            <person name="Hildebrand F."/>
            <person name="Pallen M.J."/>
        </authorList>
    </citation>
    <scope>NUCLEOTIDE SEQUENCE</scope>
    <source>
        <strain evidence="19">F6-4510</strain>
    </source>
</reference>
<dbReference type="GO" id="GO:0005829">
    <property type="term" value="C:cytosol"/>
    <property type="evidence" value="ECO:0007669"/>
    <property type="project" value="TreeGrafter"/>
</dbReference>